<accession>A0A9J6P5C0</accession>
<dbReference type="GO" id="GO:0005886">
    <property type="term" value="C:plasma membrane"/>
    <property type="evidence" value="ECO:0007669"/>
    <property type="project" value="UniProtKB-SubCell"/>
</dbReference>
<dbReference type="Pfam" id="PF21088">
    <property type="entry name" value="MS_channel_1st"/>
    <property type="match status" value="1"/>
</dbReference>
<dbReference type="InterPro" id="IPR049142">
    <property type="entry name" value="MS_channel_1st"/>
</dbReference>
<feature type="transmembrane region" description="Helical" evidence="7">
    <location>
        <begin position="63"/>
        <end position="81"/>
    </location>
</feature>
<protein>
    <submittedName>
        <fullName evidence="11">Mechanosensitive ion channel family protein</fullName>
    </submittedName>
</protein>
<comment type="similarity">
    <text evidence="2">Belongs to the MscS (TC 1.A.23) family.</text>
</comment>
<keyword evidence="4 7" id="KW-0812">Transmembrane</keyword>
<comment type="subcellular location">
    <subcellularLocation>
        <location evidence="1">Cell membrane</location>
        <topology evidence="1">Multi-pass membrane protein</topology>
    </subcellularLocation>
</comment>
<dbReference type="InterPro" id="IPR023408">
    <property type="entry name" value="MscS_beta-dom_sf"/>
</dbReference>
<feature type="domain" description="Mechanosensitive ion channel MscS" evidence="8">
    <location>
        <begin position="189"/>
        <end position="254"/>
    </location>
</feature>
<feature type="domain" description="Mechanosensitive ion channel transmembrane helices 2/3" evidence="10">
    <location>
        <begin position="146"/>
        <end position="187"/>
    </location>
</feature>
<dbReference type="InterPro" id="IPR045042">
    <property type="entry name" value="YnaI-like"/>
</dbReference>
<dbReference type="InterPro" id="IPR011014">
    <property type="entry name" value="MscS_channel_TM-2"/>
</dbReference>
<dbReference type="SUPFAM" id="SSF50182">
    <property type="entry name" value="Sm-like ribonucleoproteins"/>
    <property type="match status" value="1"/>
</dbReference>
<dbReference type="Gene3D" id="2.30.30.60">
    <property type="match status" value="1"/>
</dbReference>
<dbReference type="EMBL" id="JAGSOJ010000004">
    <property type="protein sequence ID" value="MCM1992018.1"/>
    <property type="molecule type" value="Genomic_DNA"/>
</dbReference>
<evidence type="ECO:0000259" key="10">
    <source>
        <dbReference type="Pfam" id="PF21088"/>
    </source>
</evidence>
<keyword evidence="3" id="KW-1003">Cell membrane</keyword>
<dbReference type="InterPro" id="IPR011066">
    <property type="entry name" value="MscS_channel_C_sf"/>
</dbReference>
<dbReference type="Gene3D" id="1.10.287.1260">
    <property type="match status" value="1"/>
</dbReference>
<gene>
    <name evidence="11" type="ORF">KDK92_19930</name>
</gene>
<feature type="transmembrane region" description="Helical" evidence="7">
    <location>
        <begin position="139"/>
        <end position="160"/>
    </location>
</feature>
<dbReference type="SUPFAM" id="SSF82689">
    <property type="entry name" value="Mechanosensitive channel protein MscS (YggB), C-terminal domain"/>
    <property type="match status" value="1"/>
</dbReference>
<evidence type="ECO:0000313" key="11">
    <source>
        <dbReference type="EMBL" id="MCM1992018.1"/>
    </source>
</evidence>
<keyword evidence="5 7" id="KW-1133">Transmembrane helix</keyword>
<keyword evidence="6 7" id="KW-0472">Membrane</keyword>
<dbReference type="InterPro" id="IPR010920">
    <property type="entry name" value="LSM_dom_sf"/>
</dbReference>
<dbReference type="InterPro" id="IPR049278">
    <property type="entry name" value="MS_channel_C"/>
</dbReference>
<dbReference type="Pfam" id="PF00924">
    <property type="entry name" value="MS_channel_2nd"/>
    <property type="match status" value="1"/>
</dbReference>
<dbReference type="Pfam" id="PF21082">
    <property type="entry name" value="MS_channel_3rd"/>
    <property type="match status" value="1"/>
</dbReference>
<evidence type="ECO:0000256" key="7">
    <source>
        <dbReference type="SAM" id="Phobius"/>
    </source>
</evidence>
<dbReference type="Gene3D" id="3.30.70.100">
    <property type="match status" value="1"/>
</dbReference>
<sequence length="381" mass="43324">MVTEFFINKIHIKEIGIALCIFLILNFLRKIVVKKIYKHLMKFASKTKTDADDKLFRSFEKPINILLIIANICFAMFYFLHDTTSAETITDLLTYKLTTKVLKTAVIYCTTWGFYNVTKEKSVMFDNLKERLGIKVDKILYPFVVKCLRVLLIVVAVLIILDIWTIDISGLVAGLGLGGLAFSLAAKDFASNIIGGIALILEKPFNIGDWISADSIEGVVEDISFRSTIIRTFSQEMVIVPNSILANASITNYAKRGKRRISFNLGVTYDTPREKMKLCIEQTERMLKEHSGIHQETIFVSFNEFSSSSLDIFLYFFTTTTNLEEHLKIKEDINFKLMKIFEDNGVSFAFPSTSVYIENTGDSSKEIYTDKTIKQVAVDKE</sequence>
<evidence type="ECO:0000256" key="1">
    <source>
        <dbReference type="ARBA" id="ARBA00004651"/>
    </source>
</evidence>
<feature type="transmembrane region" description="Helical" evidence="7">
    <location>
        <begin position="166"/>
        <end position="186"/>
    </location>
</feature>
<evidence type="ECO:0000259" key="8">
    <source>
        <dbReference type="Pfam" id="PF00924"/>
    </source>
</evidence>
<organism evidence="11 12">
    <name type="scientific">Oceanirhabdus seepicola</name>
    <dbReference type="NCBI Taxonomy" id="2828781"/>
    <lineage>
        <taxon>Bacteria</taxon>
        <taxon>Bacillati</taxon>
        <taxon>Bacillota</taxon>
        <taxon>Clostridia</taxon>
        <taxon>Eubacteriales</taxon>
        <taxon>Clostridiaceae</taxon>
        <taxon>Oceanirhabdus</taxon>
    </lineage>
</organism>
<feature type="domain" description="Mechanosensitive ion channel MscS C-terminal" evidence="9">
    <location>
        <begin position="262"/>
        <end position="348"/>
    </location>
</feature>
<comment type="caution">
    <text evidence="11">The sequence shown here is derived from an EMBL/GenBank/DDBJ whole genome shotgun (WGS) entry which is preliminary data.</text>
</comment>
<evidence type="ECO:0000256" key="6">
    <source>
        <dbReference type="ARBA" id="ARBA00023136"/>
    </source>
</evidence>
<evidence type="ECO:0000256" key="2">
    <source>
        <dbReference type="ARBA" id="ARBA00008017"/>
    </source>
</evidence>
<dbReference type="Proteomes" id="UP001056429">
    <property type="component" value="Unassembled WGS sequence"/>
</dbReference>
<dbReference type="InterPro" id="IPR006685">
    <property type="entry name" value="MscS_channel_2nd"/>
</dbReference>
<dbReference type="AlphaFoldDB" id="A0A9J6P5C0"/>
<dbReference type="GO" id="GO:0055085">
    <property type="term" value="P:transmembrane transport"/>
    <property type="evidence" value="ECO:0007669"/>
    <property type="project" value="InterPro"/>
</dbReference>
<evidence type="ECO:0000313" key="12">
    <source>
        <dbReference type="Proteomes" id="UP001056429"/>
    </source>
</evidence>
<keyword evidence="12" id="KW-1185">Reference proteome</keyword>
<dbReference type="PANTHER" id="PTHR43634:SF2">
    <property type="entry name" value="LOW CONDUCTANCE MECHANOSENSITIVE CHANNEL YNAI"/>
    <property type="match status" value="1"/>
</dbReference>
<name>A0A9J6P5C0_9CLOT</name>
<proteinExistence type="inferred from homology"/>
<feature type="transmembrane region" description="Helical" evidence="7">
    <location>
        <begin position="15"/>
        <end position="32"/>
    </location>
</feature>
<dbReference type="SUPFAM" id="SSF82861">
    <property type="entry name" value="Mechanosensitive channel protein MscS (YggB), transmembrane region"/>
    <property type="match status" value="1"/>
</dbReference>
<evidence type="ECO:0000259" key="9">
    <source>
        <dbReference type="Pfam" id="PF21082"/>
    </source>
</evidence>
<reference evidence="11" key="1">
    <citation type="journal article" date="2021" name="mSystems">
        <title>Bacteria and Archaea Synergistically Convert Glycine Betaine to Biogenic Methane in the Formosa Cold Seep of the South China Sea.</title>
        <authorList>
            <person name="Li L."/>
            <person name="Zhang W."/>
            <person name="Zhang S."/>
            <person name="Song L."/>
            <person name="Sun Q."/>
            <person name="Zhang H."/>
            <person name="Xiang H."/>
            <person name="Dong X."/>
        </authorList>
    </citation>
    <scope>NUCLEOTIDE SEQUENCE</scope>
    <source>
        <strain evidence="11">ZWT</strain>
    </source>
</reference>
<evidence type="ECO:0000256" key="4">
    <source>
        <dbReference type="ARBA" id="ARBA00022692"/>
    </source>
</evidence>
<evidence type="ECO:0000256" key="3">
    <source>
        <dbReference type="ARBA" id="ARBA00022475"/>
    </source>
</evidence>
<evidence type="ECO:0000256" key="5">
    <source>
        <dbReference type="ARBA" id="ARBA00022989"/>
    </source>
</evidence>
<dbReference type="PANTHER" id="PTHR43634">
    <property type="entry name" value="OW CONDUCTANCE MECHANOSENSITIVE CHANNEL"/>
    <property type="match status" value="1"/>
</dbReference>
<reference evidence="11" key="2">
    <citation type="submission" date="2021-04" db="EMBL/GenBank/DDBJ databases">
        <authorList>
            <person name="Dong X."/>
        </authorList>
    </citation>
    <scope>NUCLEOTIDE SEQUENCE</scope>
    <source>
        <strain evidence="11">ZWT</strain>
    </source>
</reference>